<evidence type="ECO:0000256" key="13">
    <source>
        <dbReference type="ARBA" id="ARBA00023004"/>
    </source>
</evidence>
<dbReference type="GO" id="GO:0042128">
    <property type="term" value="P:nitrate assimilation"/>
    <property type="evidence" value="ECO:0007669"/>
    <property type="project" value="UniProtKB-KW"/>
</dbReference>
<dbReference type="FunFam" id="3.90.420.10:FF:000005">
    <property type="entry name" value="Nitrate reductase"/>
    <property type="match status" value="1"/>
</dbReference>
<feature type="signal peptide" evidence="20">
    <location>
        <begin position="1"/>
        <end position="15"/>
    </location>
</feature>
<dbReference type="InterPro" id="IPR001199">
    <property type="entry name" value="Cyt_B5-like_heme/steroid-bd"/>
</dbReference>
<comment type="caution">
    <text evidence="23">The sequence shown here is derived from an EMBL/GenBank/DDBJ whole genome shotgun (WGS) entry which is preliminary data.</text>
</comment>
<dbReference type="InterPro" id="IPR008333">
    <property type="entry name" value="Cbr1-like_FAD-bd_dom"/>
</dbReference>
<keyword evidence="8" id="KW-0285">Flavoprotein</keyword>
<keyword evidence="11" id="KW-0521">NADP</keyword>
<dbReference type="SMART" id="SM01117">
    <property type="entry name" value="Cyt-b5"/>
    <property type="match status" value="1"/>
</dbReference>
<dbReference type="GO" id="GO:0006809">
    <property type="term" value="P:nitric oxide biosynthetic process"/>
    <property type="evidence" value="ECO:0007669"/>
    <property type="project" value="InterPro"/>
</dbReference>
<reference evidence="23 24" key="1">
    <citation type="journal article" date="2015" name="Environ. Microbiol.">
        <title>Metagenome sequence of Elaphomyces granulatus from sporocarp tissue reveals Ascomycota ectomycorrhizal fingerprints of genome expansion and a Proteobacteria-rich microbiome.</title>
        <authorList>
            <person name="Quandt C.A."/>
            <person name="Kohler A."/>
            <person name="Hesse C.N."/>
            <person name="Sharpton T.J."/>
            <person name="Martin F."/>
            <person name="Spatafora J.W."/>
        </authorList>
    </citation>
    <scope>NUCLEOTIDE SEQUENCE [LARGE SCALE GENOMIC DNA]</scope>
    <source>
        <strain evidence="23 24">OSC145934</strain>
    </source>
</reference>
<keyword evidence="6 18" id="KW-0500">Molybdenum</keyword>
<dbReference type="PRINTS" id="PR00371">
    <property type="entry name" value="FPNCR"/>
</dbReference>
<evidence type="ECO:0000256" key="20">
    <source>
        <dbReference type="SAM" id="SignalP"/>
    </source>
</evidence>
<dbReference type="PRINTS" id="PR00406">
    <property type="entry name" value="CYTB5RDTASE"/>
</dbReference>
<dbReference type="OrthoDB" id="432685at2759"/>
<dbReference type="InterPro" id="IPR008335">
    <property type="entry name" value="Mopterin_OxRdtase_euk"/>
</dbReference>
<evidence type="ECO:0000256" key="9">
    <source>
        <dbReference type="ARBA" id="ARBA00022723"/>
    </source>
</evidence>
<dbReference type="PRINTS" id="PR00363">
    <property type="entry name" value="CYTOCHROMEB5"/>
</dbReference>
<name>A0A232LPT4_9EURO</name>
<evidence type="ECO:0000256" key="12">
    <source>
        <dbReference type="ARBA" id="ARBA00023002"/>
    </source>
</evidence>
<dbReference type="FunFam" id="3.10.120.10:FF:000016">
    <property type="entry name" value="Nitrate reductase"/>
    <property type="match status" value="1"/>
</dbReference>
<dbReference type="InterPro" id="IPR001433">
    <property type="entry name" value="OxRdtase_FAD/NAD-bd"/>
</dbReference>
<feature type="binding site" evidence="18">
    <location>
        <position position="188"/>
    </location>
    <ligand>
        <name>Mo-molybdopterin</name>
        <dbReference type="ChEBI" id="CHEBI:71302"/>
    </ligand>
    <ligandPart>
        <name>Mo</name>
        <dbReference type="ChEBI" id="CHEBI:28685"/>
    </ligandPart>
</feature>
<evidence type="ECO:0000259" key="21">
    <source>
        <dbReference type="PROSITE" id="PS50255"/>
    </source>
</evidence>
<dbReference type="PROSITE" id="PS50255">
    <property type="entry name" value="CYTOCHROME_B5_2"/>
    <property type="match status" value="1"/>
</dbReference>
<dbReference type="PROSITE" id="PS00559">
    <property type="entry name" value="MOLYBDOPTERIN_EUK"/>
    <property type="match status" value="1"/>
</dbReference>
<dbReference type="SUPFAM" id="SSF52343">
    <property type="entry name" value="Ferredoxin reductase-like, C-terminal NADP-linked domain"/>
    <property type="match status" value="1"/>
</dbReference>
<comment type="subunit">
    <text evidence="5">Homodimer.</text>
</comment>
<evidence type="ECO:0000313" key="24">
    <source>
        <dbReference type="Proteomes" id="UP000243515"/>
    </source>
</evidence>
<keyword evidence="10" id="KW-0274">FAD</keyword>
<sequence length="905" mass="101769">MLSVITRILLTSTMSISTVLRMVLNVEQSIRAICNCVMVALAEFEAITTKALIPRVYPFKSIDIKEAVCPERLDVPPPPPSNIPKEALSVDKDTPDYHVPRDSRLIRLTGVHPFNSEAPLTELYNQGFLTSPELFYVRNHGPVPRVQEEDIPKWELRIEGLVENPLVLNFKQILQDFDQFTLPVTLVCAGNRRKEQNQVRKSKGFSWGPAGVSTALFTGPLMSEVIWKARPFRRAKYVCMEGADKLPNGFYGTSVKLNWVMDPNRGFMLAHKMNGEPLRPDHGRPLRAVVPGQIGGRSVKWLTKLILTESPSDNWYHIYDNRVLPTMISPEVASKDTKWWKDERYAIYDLNINSAAAYPQHGEVLSLSTSGPIYTAKGYAYSGGGRRITRVEVSLDKGASWNLTEINYPEDKYRDFESDLFGGRVDMHWRETCFCWCLWSLEIPVSNLEKSDAILVRAMDESMNIQPRDMYWSVLGMMNNPWFRISITNENGTLKFEHPTQPALMPGGWMEQVKKAGGNLTNGFWGETSEGKPLEEAPVKEINMKKDGLNNTIELEELRQHDSSEEPWFVVNGEVYDGTKFLEDHPGGAQSIISAAGRDASEEFLAIHSETAKAMMLDYHIGTLSKAAIEGLKDASQEEQGQCSGEVFLEPRSWKKAELCKKQIVSWDTRVFTFQLQHEEQTVGLPTGQHLMLKLKDPSAANKSLIRAYTPFSQTDRKATMELLVKIYAATNTTKGGQMTTALDGLQIGATVEFKGPIGKFRYLGRGKITLNEKEREVNSFRMICGGSGITPIFQVLRAVMQDPEDMLNCVVIDGNRMEEDILCRAELDAFAKMKAPQCTIVHSLTKATETWTGRRGRISKELLEEFASPSEGSMVLICGPESMEKSAKEILLALGWKEVDIVLF</sequence>
<dbReference type="InterPro" id="IPR039261">
    <property type="entry name" value="FNR_nucleotide-bd"/>
</dbReference>
<dbReference type="PANTHER" id="PTHR19372:SF7">
    <property type="entry name" value="SULFITE OXIDASE, MITOCHONDRIAL"/>
    <property type="match status" value="1"/>
</dbReference>
<keyword evidence="12" id="KW-0560">Oxidoreductase</keyword>
<feature type="domain" description="FAD-binding FR-type" evidence="22">
    <location>
        <begin position="652"/>
        <end position="764"/>
    </location>
</feature>
<dbReference type="Gene3D" id="2.60.40.650">
    <property type="match status" value="1"/>
</dbReference>
<dbReference type="Gene3D" id="3.10.120.10">
    <property type="entry name" value="Cytochrome b5-like heme/steroid binding domain"/>
    <property type="match status" value="1"/>
</dbReference>
<evidence type="ECO:0000256" key="4">
    <source>
        <dbReference type="ARBA" id="ARBA00006253"/>
    </source>
</evidence>
<accession>A0A232LPT4</accession>
<dbReference type="SUPFAM" id="SSF55856">
    <property type="entry name" value="Cytochrome b5-like heme/steroid binding domain"/>
    <property type="match status" value="1"/>
</dbReference>
<dbReference type="InterPro" id="IPR001709">
    <property type="entry name" value="Flavoprot_Pyr_Nucl_cyt_Rdtase"/>
</dbReference>
<feature type="region of interest" description="Disordered" evidence="19">
    <location>
        <begin position="73"/>
        <end position="94"/>
    </location>
</feature>
<evidence type="ECO:0000256" key="10">
    <source>
        <dbReference type="ARBA" id="ARBA00022827"/>
    </source>
</evidence>
<dbReference type="InterPro" id="IPR036400">
    <property type="entry name" value="Cyt_B5-like_heme/steroid_sf"/>
</dbReference>
<evidence type="ECO:0000256" key="19">
    <source>
        <dbReference type="SAM" id="MobiDB-lite"/>
    </source>
</evidence>
<dbReference type="GO" id="GO:0043546">
    <property type="term" value="F:molybdopterin cofactor binding"/>
    <property type="evidence" value="ECO:0007669"/>
    <property type="project" value="InterPro"/>
</dbReference>
<dbReference type="AlphaFoldDB" id="A0A232LPT4"/>
<comment type="cofactor">
    <cofactor evidence="2">
        <name>FAD</name>
        <dbReference type="ChEBI" id="CHEBI:57692"/>
    </cofactor>
</comment>
<feature type="domain" description="Cytochrome b5 heme-binding" evidence="21">
    <location>
        <begin position="550"/>
        <end position="625"/>
    </location>
</feature>
<dbReference type="GO" id="GO:0006790">
    <property type="term" value="P:sulfur compound metabolic process"/>
    <property type="evidence" value="ECO:0007669"/>
    <property type="project" value="TreeGrafter"/>
</dbReference>
<dbReference type="PANTHER" id="PTHR19372">
    <property type="entry name" value="SULFITE REDUCTASE"/>
    <property type="match status" value="1"/>
</dbReference>
<evidence type="ECO:0000256" key="2">
    <source>
        <dbReference type="ARBA" id="ARBA00001974"/>
    </source>
</evidence>
<dbReference type="InterPro" id="IPR022407">
    <property type="entry name" value="OxRdtase_Mopterin_BS"/>
</dbReference>
<dbReference type="Pfam" id="PF03404">
    <property type="entry name" value="Mo-co_dimer"/>
    <property type="match status" value="1"/>
</dbReference>
<dbReference type="PROSITE" id="PS00191">
    <property type="entry name" value="CYTOCHROME_B5_1"/>
    <property type="match status" value="1"/>
</dbReference>
<evidence type="ECO:0000256" key="11">
    <source>
        <dbReference type="ARBA" id="ARBA00022857"/>
    </source>
</evidence>
<dbReference type="InterPro" id="IPR012137">
    <property type="entry name" value="Nitr_rd_NADH"/>
</dbReference>
<dbReference type="Gene3D" id="3.40.50.80">
    <property type="entry name" value="Nucleotide-binding domain of ferredoxin-NADP reductase (FNR) module"/>
    <property type="match status" value="1"/>
</dbReference>
<keyword evidence="9 18" id="KW-0479">Metal-binding</keyword>
<evidence type="ECO:0000256" key="14">
    <source>
        <dbReference type="ARBA" id="ARBA00023063"/>
    </source>
</evidence>
<evidence type="ECO:0000256" key="1">
    <source>
        <dbReference type="ARBA" id="ARBA00001971"/>
    </source>
</evidence>
<keyword evidence="24" id="KW-1185">Reference proteome</keyword>
<comment type="cofactor">
    <cofactor evidence="18">
        <name>Mo-molybdopterin</name>
        <dbReference type="ChEBI" id="CHEBI:71302"/>
    </cofactor>
    <text evidence="18">Binds 1 Mo-molybdopterin (Mo-MPT) cofactor per subunit.</text>
</comment>
<evidence type="ECO:0000259" key="22">
    <source>
        <dbReference type="PROSITE" id="PS51384"/>
    </source>
</evidence>
<dbReference type="FunFam" id="2.60.40.650:FF:000001">
    <property type="entry name" value="Nitrate reductase"/>
    <property type="match status" value="1"/>
</dbReference>
<dbReference type="GO" id="GO:0050464">
    <property type="term" value="F:nitrate reductase (NADPH) activity"/>
    <property type="evidence" value="ECO:0007669"/>
    <property type="project" value="UniProtKB-EC"/>
</dbReference>
<dbReference type="SUPFAM" id="SSF56524">
    <property type="entry name" value="Oxidoreductase molybdopterin-binding domain"/>
    <property type="match status" value="1"/>
</dbReference>
<dbReference type="PRINTS" id="PR00407">
    <property type="entry name" value="EUMOPTERIN"/>
</dbReference>
<evidence type="ECO:0000256" key="7">
    <source>
        <dbReference type="ARBA" id="ARBA00022617"/>
    </source>
</evidence>
<dbReference type="PROSITE" id="PS51384">
    <property type="entry name" value="FAD_FR"/>
    <property type="match status" value="1"/>
</dbReference>
<proteinExistence type="inferred from homology"/>
<dbReference type="Gene3D" id="3.90.420.10">
    <property type="entry name" value="Oxidoreductase, molybdopterin-binding domain"/>
    <property type="match status" value="1"/>
</dbReference>
<evidence type="ECO:0000256" key="6">
    <source>
        <dbReference type="ARBA" id="ARBA00022505"/>
    </source>
</evidence>
<evidence type="ECO:0000256" key="5">
    <source>
        <dbReference type="ARBA" id="ARBA00011738"/>
    </source>
</evidence>
<evidence type="ECO:0000256" key="18">
    <source>
        <dbReference type="PIRSR" id="PIRSR000233-1"/>
    </source>
</evidence>
<feature type="chain" id="PRO_5012489165" description="Nitrate reductase" evidence="20">
    <location>
        <begin position="16"/>
        <end position="905"/>
    </location>
</feature>
<dbReference type="InterPro" id="IPR005066">
    <property type="entry name" value="MoCF_OxRdtse_dimer"/>
</dbReference>
<dbReference type="Pfam" id="PF00970">
    <property type="entry name" value="FAD_binding_6"/>
    <property type="match status" value="1"/>
</dbReference>
<dbReference type="GO" id="GO:0020037">
    <property type="term" value="F:heme binding"/>
    <property type="evidence" value="ECO:0007669"/>
    <property type="project" value="InterPro"/>
</dbReference>
<evidence type="ECO:0000256" key="8">
    <source>
        <dbReference type="ARBA" id="ARBA00022630"/>
    </source>
</evidence>
<comment type="similarity">
    <text evidence="4 17">Belongs to the nitrate reductase family.</text>
</comment>
<dbReference type="EMBL" id="NPHW01006043">
    <property type="protein sequence ID" value="OXV06171.1"/>
    <property type="molecule type" value="Genomic_DNA"/>
</dbReference>
<dbReference type="InterPro" id="IPR036374">
    <property type="entry name" value="OxRdtase_Mopterin-bd_sf"/>
</dbReference>
<evidence type="ECO:0000256" key="3">
    <source>
        <dbReference type="ARBA" id="ARBA00003838"/>
    </source>
</evidence>
<evidence type="ECO:0000256" key="15">
    <source>
        <dbReference type="ARBA" id="ARBA00023157"/>
    </source>
</evidence>
<keyword evidence="15" id="KW-1015">Disulfide bond</keyword>
<dbReference type="GO" id="GO:0008482">
    <property type="term" value="F:sulfite oxidase activity"/>
    <property type="evidence" value="ECO:0007669"/>
    <property type="project" value="TreeGrafter"/>
</dbReference>
<dbReference type="InterPro" id="IPR017938">
    <property type="entry name" value="Riboflavin_synthase-like_b-brl"/>
</dbReference>
<dbReference type="CDD" id="cd06183">
    <property type="entry name" value="cyt_b5_reduct_like"/>
    <property type="match status" value="1"/>
</dbReference>
<keyword evidence="14 17" id="KW-0534">Nitrate assimilation</keyword>
<protein>
    <recommendedName>
        <fullName evidence="17">Nitrate reductase</fullName>
    </recommendedName>
</protein>
<dbReference type="InterPro" id="IPR017927">
    <property type="entry name" value="FAD-bd_FR_type"/>
</dbReference>
<dbReference type="InterPro" id="IPR014756">
    <property type="entry name" value="Ig_E-set"/>
</dbReference>
<keyword evidence="20" id="KW-0732">Signal</keyword>
<keyword evidence="7" id="KW-0349">Heme</keyword>
<dbReference type="PIRSF" id="PIRSF000233">
    <property type="entry name" value="Nitr_rd_NADH"/>
    <property type="match status" value="1"/>
</dbReference>
<comment type="function">
    <text evidence="3 17">Nitrate reductase is a key enzyme involved in the first step of nitrate assimilation in plants, fungi and bacteria.</text>
</comment>
<dbReference type="GO" id="GO:0030151">
    <property type="term" value="F:molybdenum ion binding"/>
    <property type="evidence" value="ECO:0007669"/>
    <property type="project" value="InterPro"/>
</dbReference>
<comment type="cofactor">
    <cofactor evidence="1">
        <name>heme</name>
        <dbReference type="ChEBI" id="CHEBI:30413"/>
    </cofactor>
</comment>
<dbReference type="InterPro" id="IPR018506">
    <property type="entry name" value="Cyt_B5_heme-BS"/>
</dbReference>
<dbReference type="Gene3D" id="2.40.30.10">
    <property type="entry name" value="Translation factors"/>
    <property type="match status" value="1"/>
</dbReference>
<keyword evidence="13" id="KW-0408">Iron</keyword>
<dbReference type="Pfam" id="PF00174">
    <property type="entry name" value="Oxidored_molyb"/>
    <property type="match status" value="1"/>
</dbReference>
<dbReference type="Pfam" id="PF00175">
    <property type="entry name" value="NAD_binding_1"/>
    <property type="match status" value="1"/>
</dbReference>
<evidence type="ECO:0000256" key="17">
    <source>
        <dbReference type="PIRNR" id="PIRNR000233"/>
    </source>
</evidence>
<comment type="catalytic activity">
    <reaction evidence="16">
        <text>nitrite + NADP(+) + H2O = nitrate + NADPH + H(+)</text>
        <dbReference type="Rhea" id="RHEA:19061"/>
        <dbReference type="ChEBI" id="CHEBI:15377"/>
        <dbReference type="ChEBI" id="CHEBI:15378"/>
        <dbReference type="ChEBI" id="CHEBI:16301"/>
        <dbReference type="ChEBI" id="CHEBI:17632"/>
        <dbReference type="ChEBI" id="CHEBI:57783"/>
        <dbReference type="ChEBI" id="CHEBI:58349"/>
        <dbReference type="EC" id="1.7.1.3"/>
    </reaction>
</comment>
<organism evidence="23 24">
    <name type="scientific">Elaphomyces granulatus</name>
    <dbReference type="NCBI Taxonomy" id="519963"/>
    <lineage>
        <taxon>Eukaryota</taxon>
        <taxon>Fungi</taxon>
        <taxon>Dikarya</taxon>
        <taxon>Ascomycota</taxon>
        <taxon>Pezizomycotina</taxon>
        <taxon>Eurotiomycetes</taxon>
        <taxon>Eurotiomycetidae</taxon>
        <taxon>Eurotiales</taxon>
        <taxon>Elaphomycetaceae</taxon>
        <taxon>Elaphomyces</taxon>
    </lineage>
</organism>
<dbReference type="Proteomes" id="UP000243515">
    <property type="component" value="Unassembled WGS sequence"/>
</dbReference>
<dbReference type="SUPFAM" id="SSF81296">
    <property type="entry name" value="E set domains"/>
    <property type="match status" value="1"/>
</dbReference>
<dbReference type="InterPro" id="IPR000572">
    <property type="entry name" value="OxRdtase_Mopterin-bd_dom"/>
</dbReference>
<evidence type="ECO:0000313" key="23">
    <source>
        <dbReference type="EMBL" id="OXV06171.1"/>
    </source>
</evidence>
<dbReference type="SUPFAM" id="SSF63380">
    <property type="entry name" value="Riboflavin synthase domain-like"/>
    <property type="match status" value="1"/>
</dbReference>
<dbReference type="Pfam" id="PF00173">
    <property type="entry name" value="Cyt-b5"/>
    <property type="match status" value="1"/>
</dbReference>
<evidence type="ECO:0000256" key="16">
    <source>
        <dbReference type="ARBA" id="ARBA00049155"/>
    </source>
</evidence>
<gene>
    <name evidence="23" type="ORF">Egran_06061</name>
</gene>